<comment type="function">
    <text evidence="5">Modulates RecA activity.</text>
</comment>
<dbReference type="GO" id="GO:0006282">
    <property type="term" value="P:regulation of DNA repair"/>
    <property type="evidence" value="ECO:0007669"/>
    <property type="project" value="UniProtKB-UniRule"/>
</dbReference>
<keyword evidence="4 5" id="KW-0963">Cytoplasm</keyword>
<dbReference type="InterPro" id="IPR053926">
    <property type="entry name" value="RecX_HTH_1st"/>
</dbReference>
<dbReference type="KEGG" id="pef:A7E78_13835"/>
<dbReference type="PANTHER" id="PTHR33602">
    <property type="entry name" value="REGULATORY PROTEIN RECX FAMILY PROTEIN"/>
    <property type="match status" value="1"/>
</dbReference>
<dbReference type="Proteomes" id="UP000182517">
    <property type="component" value="Chromosome"/>
</dbReference>
<keyword evidence="9" id="KW-1185">Reference proteome</keyword>
<evidence type="ECO:0000259" key="6">
    <source>
        <dbReference type="Pfam" id="PF02631"/>
    </source>
</evidence>
<evidence type="ECO:0000256" key="2">
    <source>
        <dbReference type="ARBA" id="ARBA00009695"/>
    </source>
</evidence>
<name>A0A1L3GSA9_9BACT</name>
<evidence type="ECO:0000256" key="5">
    <source>
        <dbReference type="HAMAP-Rule" id="MF_01114"/>
    </source>
</evidence>
<evidence type="ECO:0000256" key="4">
    <source>
        <dbReference type="ARBA" id="ARBA00022490"/>
    </source>
</evidence>
<dbReference type="InterPro" id="IPR003783">
    <property type="entry name" value="Regulatory_RecX"/>
</dbReference>
<dbReference type="Pfam" id="PF21982">
    <property type="entry name" value="RecX_HTH1"/>
    <property type="match status" value="1"/>
</dbReference>
<dbReference type="InterPro" id="IPR053924">
    <property type="entry name" value="RecX_HTH_2nd"/>
</dbReference>
<evidence type="ECO:0000313" key="9">
    <source>
        <dbReference type="Proteomes" id="UP000182517"/>
    </source>
</evidence>
<dbReference type="GO" id="GO:0005737">
    <property type="term" value="C:cytoplasm"/>
    <property type="evidence" value="ECO:0007669"/>
    <property type="project" value="UniProtKB-SubCell"/>
</dbReference>
<dbReference type="InterPro" id="IPR036388">
    <property type="entry name" value="WH-like_DNA-bd_sf"/>
</dbReference>
<feature type="domain" description="RecX first three-helical" evidence="7">
    <location>
        <begin position="11"/>
        <end position="50"/>
    </location>
</feature>
<dbReference type="STRING" id="1842532.A7E78_13835"/>
<gene>
    <name evidence="5" type="primary">recX</name>
    <name evidence="8" type="ORF">A7E78_13835</name>
</gene>
<dbReference type="HAMAP" id="MF_01114">
    <property type="entry name" value="RecX"/>
    <property type="match status" value="1"/>
</dbReference>
<organism evidence="8 9">
    <name type="scientific">Syntrophotalea acetylenivorans</name>
    <dbReference type="NCBI Taxonomy" id="1842532"/>
    <lineage>
        <taxon>Bacteria</taxon>
        <taxon>Pseudomonadati</taxon>
        <taxon>Thermodesulfobacteriota</taxon>
        <taxon>Desulfuromonadia</taxon>
        <taxon>Desulfuromonadales</taxon>
        <taxon>Syntrophotaleaceae</taxon>
        <taxon>Syntrophotalea</taxon>
    </lineage>
</organism>
<evidence type="ECO:0000256" key="3">
    <source>
        <dbReference type="ARBA" id="ARBA00018111"/>
    </source>
</evidence>
<protein>
    <recommendedName>
        <fullName evidence="3 5">Regulatory protein RecX</fullName>
    </recommendedName>
</protein>
<evidence type="ECO:0000313" key="8">
    <source>
        <dbReference type="EMBL" id="APG28812.1"/>
    </source>
</evidence>
<proteinExistence type="inferred from homology"/>
<dbReference type="Gene3D" id="1.10.10.10">
    <property type="entry name" value="Winged helix-like DNA-binding domain superfamily/Winged helix DNA-binding domain"/>
    <property type="match status" value="2"/>
</dbReference>
<dbReference type="Pfam" id="PF02631">
    <property type="entry name" value="RecX_HTH2"/>
    <property type="match status" value="1"/>
</dbReference>
<feature type="domain" description="RecX second three-helical" evidence="6">
    <location>
        <begin position="57"/>
        <end position="98"/>
    </location>
</feature>
<dbReference type="EMBL" id="CP015519">
    <property type="protein sequence ID" value="APG28812.1"/>
    <property type="molecule type" value="Genomic_DNA"/>
</dbReference>
<dbReference type="AlphaFoldDB" id="A0A1L3GSA9"/>
<evidence type="ECO:0000259" key="7">
    <source>
        <dbReference type="Pfam" id="PF21982"/>
    </source>
</evidence>
<dbReference type="PANTHER" id="PTHR33602:SF1">
    <property type="entry name" value="REGULATORY PROTEIN RECX FAMILY PROTEIN"/>
    <property type="match status" value="1"/>
</dbReference>
<comment type="subcellular location">
    <subcellularLocation>
        <location evidence="1 5">Cytoplasm</location>
    </subcellularLocation>
</comment>
<comment type="similarity">
    <text evidence="2 5">Belongs to the RecX family.</text>
</comment>
<evidence type="ECO:0000256" key="1">
    <source>
        <dbReference type="ARBA" id="ARBA00004496"/>
    </source>
</evidence>
<reference evidence="8 9" key="1">
    <citation type="journal article" date="2017" name="Genome Announc.">
        <title>Complete Genome Sequences of Two Acetylene-Fermenting Pelobacter acetylenicus Strains.</title>
        <authorList>
            <person name="Sutton J.M."/>
            <person name="Baesman S.M."/>
            <person name="Fierst J.L."/>
            <person name="Poret-Peterson A.T."/>
            <person name="Oremland R.S."/>
            <person name="Dunlap D.S."/>
            <person name="Akob D.M."/>
        </authorList>
    </citation>
    <scope>NUCLEOTIDE SEQUENCE [LARGE SCALE GENOMIC DNA]</scope>
    <source>
        <strain evidence="8 9">SFB93</strain>
    </source>
</reference>
<accession>A0A1L3GSA9</accession>
<sequence>MYPRAMVRNDAFNAAVQLLKTRERSEKELTSRLRRKGFEADEVTAAVDRCREYGYVDDSRFARCKARQLLTNGRAVGRRLQRELQLAGVAEELVEQTLAELQSDFKEETLLDELLERRFASFDYRLADDRERRRVVNYFLRRGFALATILEQLKKPCGG</sequence>